<dbReference type="KEGG" id="mzh:Mzhil_0728"/>
<dbReference type="InterPro" id="IPR036188">
    <property type="entry name" value="FAD/NAD-bd_sf"/>
</dbReference>
<keyword evidence="7 10" id="KW-0560">Oxidoreductase</keyword>
<evidence type="ECO:0000256" key="6">
    <source>
        <dbReference type="ARBA" id="ARBA00022827"/>
    </source>
</evidence>
<dbReference type="SUPFAM" id="SSF54862">
    <property type="entry name" value="4Fe-4S ferredoxins"/>
    <property type="match status" value="1"/>
</dbReference>
<dbReference type="GO" id="GO:0051539">
    <property type="term" value="F:4 iron, 4 sulfur cluster binding"/>
    <property type="evidence" value="ECO:0007669"/>
    <property type="project" value="UniProtKB-UniRule"/>
</dbReference>
<comment type="pathway">
    <text evidence="10">Cofactor metabolism; coenzyme M-coenzyme B heterodisulfide reduction; coenzyme B and coenzyme M from coenzyme M-coenzyme B heterodisulfide: step 1/1.</text>
</comment>
<dbReference type="PANTHER" id="PTHR43498">
    <property type="entry name" value="FERREDOXIN:COB-COM HETERODISULFIDE REDUCTASE SUBUNIT A"/>
    <property type="match status" value="1"/>
</dbReference>
<dbReference type="OrthoDB" id="32867at2157"/>
<dbReference type="InterPro" id="IPR017896">
    <property type="entry name" value="4Fe4S_Fe-S-bd"/>
</dbReference>
<evidence type="ECO:0000256" key="8">
    <source>
        <dbReference type="ARBA" id="ARBA00023004"/>
    </source>
</evidence>
<organism evidence="12 13">
    <name type="scientific">Methanosalsum zhilinae (strain DSM 4017 / NBRC 107636 / OCM 62 / WeN5)</name>
    <name type="common">Methanohalophilus zhilinae</name>
    <dbReference type="NCBI Taxonomy" id="679901"/>
    <lineage>
        <taxon>Archaea</taxon>
        <taxon>Methanobacteriati</taxon>
        <taxon>Methanobacteriota</taxon>
        <taxon>Stenosarchaea group</taxon>
        <taxon>Methanomicrobia</taxon>
        <taxon>Methanosarcinales</taxon>
        <taxon>Methanosarcinaceae</taxon>
        <taxon>Methanosalsum</taxon>
    </lineage>
</organism>
<keyword evidence="13" id="KW-1185">Reference proteome</keyword>
<dbReference type="PROSITE" id="PS00198">
    <property type="entry name" value="4FE4S_FER_1"/>
    <property type="match status" value="2"/>
</dbReference>
<dbReference type="InterPro" id="IPR039650">
    <property type="entry name" value="HdrA-like"/>
</dbReference>
<dbReference type="PANTHER" id="PTHR43498:SF1">
    <property type="entry name" value="COB--COM HETERODISULFIDE REDUCTASE IRON-SULFUR SUBUNIT A"/>
    <property type="match status" value="1"/>
</dbReference>
<comment type="similarity">
    <text evidence="2 10">Belongs to the HdrA family.</text>
</comment>
<protein>
    <recommendedName>
        <fullName evidence="10">CoB--CoM heterodisulfide reductase iron-sulfur subunit A</fullName>
        <ecNumber evidence="10">1.8.-.-</ecNumber>
    </recommendedName>
</protein>
<reference evidence="12" key="1">
    <citation type="submission" date="2010-07" db="EMBL/GenBank/DDBJ databases">
        <title>The complete genome of Methanosalsum zhilinae DSM 4017.</title>
        <authorList>
            <consortium name="US DOE Joint Genome Institute (JGI-PGF)"/>
            <person name="Lucas S."/>
            <person name="Copeland A."/>
            <person name="Lapidus A."/>
            <person name="Glavina del Rio T."/>
            <person name="Dalin E."/>
            <person name="Tice H."/>
            <person name="Bruce D."/>
            <person name="Goodwin L."/>
            <person name="Pitluck S."/>
            <person name="Kyrpides N."/>
            <person name="Mavromatis K."/>
            <person name="Ovchinnikova G."/>
            <person name="Daligault H."/>
            <person name="Detter J.C."/>
            <person name="Han C."/>
            <person name="Tapia R."/>
            <person name="Larimer F."/>
            <person name="Land M."/>
            <person name="Hauser L."/>
            <person name="Markowitz V."/>
            <person name="Cheng J.-F."/>
            <person name="Hugenholtz P."/>
            <person name="Woyke T."/>
            <person name="Wu D."/>
            <person name="Spring S."/>
            <person name="Schueler E."/>
            <person name="Brambilla E."/>
            <person name="Klenk H.-P."/>
            <person name="Eisen J.A."/>
        </authorList>
    </citation>
    <scope>NUCLEOTIDE SEQUENCE</scope>
    <source>
        <strain evidence="12">DSM 4017</strain>
    </source>
</reference>
<comment type="cofactor">
    <cofactor evidence="1 10">
        <name>FAD</name>
        <dbReference type="ChEBI" id="CHEBI:57692"/>
    </cofactor>
</comment>
<keyword evidence="4 10" id="KW-0285">Flavoprotein</keyword>
<dbReference type="GO" id="GO:0016491">
    <property type="term" value="F:oxidoreductase activity"/>
    <property type="evidence" value="ECO:0007669"/>
    <property type="project" value="UniProtKB-UniRule"/>
</dbReference>
<dbReference type="RefSeq" id="WP_013898033.1">
    <property type="nucleotide sequence ID" value="NC_015676.1"/>
</dbReference>
<dbReference type="GeneID" id="10822340"/>
<keyword evidence="6 10" id="KW-0274">FAD</keyword>
<sequence length="776" mass="85820">MNSATEKTGVFICHCGGNISDIINIETVKKEIHKSDNIKFFNYDYLCSNIGQNLIKKSAYEHSLNKIVIGACTPSKHDKLFKKCARECNINQSFVEIANLREQCSWVHTEEKNATEKAINLIQSKIERLKYSQPLSGAQIPINANAMVIGGGIAGITAAINLANNGIRTYIVEKETSIGGNVARIGKIFSPEKLAEECAMCSLSPLMNEIEFHDNITLYSHSEIEKISGNAGNFVATIRKKARYVNDSCMACGKCSEVCPVIVENQFNCGARDKKAISLKFAQAVPQTYNISRDHCRELNGIKCRRCFNACRIKAIDFDQKDETIEIETGTIITSTGFEEYDASKKAQYGYGRYDNVVTQMELARILGINGPTGGKLLKPSDEKIPENIVMIQCVGSRDEKPSANKYCSRYCCMAALKHASLIKKKYPDSKITICYIDIRAFGMYENYYREVQNIGISFIRGRPAEIVQKPDKSLVVKVEDTLTQRLKDIKADLVVLSAAMEPSQGTKSIASKLGTATGEDGFIRERHSKLKPVDTSKDGIFVCGTAQAPKDITDTIAQAGLAAARAREFISAGVISLSPETATINYSICDHCGQCLKCPFDAIWINDSGKIEIDQVACKGCGYCTGQCPSDAIHIEGYTNRQIMAEVEGLLEKNDILVFASSNIAYTTIDSIGNSALKYPSEIKVIRVPTTTIVNQLLISHAFRQGASEVLLLEDPPDSSLGAHIFPLAESNFEKLKQDLDYPDNFYFKKAYIPYYSGICDVFNSLVEKRREHND</sequence>
<dbReference type="AlphaFoldDB" id="F7XKJ1"/>
<gene>
    <name evidence="12" type="ordered locus">Mzhil_0728</name>
</gene>
<dbReference type="EC" id="1.8.-.-" evidence="10"/>
<dbReference type="NCBIfam" id="NF041778">
    <property type="entry name" value="hetero_SS_HdrA"/>
    <property type="match status" value="1"/>
</dbReference>
<dbReference type="InterPro" id="IPR017900">
    <property type="entry name" value="4Fe4S_Fe_S_CS"/>
</dbReference>
<dbReference type="Gene3D" id="3.30.70.20">
    <property type="match status" value="2"/>
</dbReference>
<dbReference type="InterPro" id="IPR003813">
    <property type="entry name" value="MvhD/FlpD"/>
</dbReference>
<evidence type="ECO:0000259" key="11">
    <source>
        <dbReference type="PROSITE" id="PS51379"/>
    </source>
</evidence>
<dbReference type="EMBL" id="CP002101">
    <property type="protein sequence ID" value="AEH60594.1"/>
    <property type="molecule type" value="Genomic_DNA"/>
</dbReference>
<evidence type="ECO:0000256" key="4">
    <source>
        <dbReference type="ARBA" id="ARBA00022630"/>
    </source>
</evidence>
<name>F7XKJ1_METZD</name>
<accession>F7XKJ1</accession>
<dbReference type="Proteomes" id="UP000006622">
    <property type="component" value="Chromosome"/>
</dbReference>
<feature type="domain" description="4Fe-4S ferredoxin-type" evidence="11">
    <location>
        <begin position="610"/>
        <end position="639"/>
    </location>
</feature>
<evidence type="ECO:0000256" key="2">
    <source>
        <dbReference type="ARBA" id="ARBA00006561"/>
    </source>
</evidence>
<comment type="subunit">
    <text evidence="10">The ferredoxin:CoB-CoM heterodisulfide reductase is composed of three subunits; HdrA, HdrB and HdrC.</text>
</comment>
<dbReference type="GO" id="GO:0046872">
    <property type="term" value="F:metal ion binding"/>
    <property type="evidence" value="ECO:0007669"/>
    <property type="project" value="UniProtKB-KW"/>
</dbReference>
<comment type="function">
    <text evidence="10">Part of a complex that catalyzes the reversible reduction of CoM-S-S-CoB to the thiol-coenzymes H-S-CoM (coenzyme M) and H-S-CoB (coenzyme B).</text>
</comment>
<evidence type="ECO:0000256" key="10">
    <source>
        <dbReference type="RuleBase" id="RU366072"/>
    </source>
</evidence>
<evidence type="ECO:0000256" key="5">
    <source>
        <dbReference type="ARBA" id="ARBA00022723"/>
    </source>
</evidence>
<proteinExistence type="inferred from homology"/>
<evidence type="ECO:0000256" key="3">
    <source>
        <dbReference type="ARBA" id="ARBA00022485"/>
    </source>
</evidence>
<dbReference type="InterPro" id="IPR053641">
    <property type="entry name" value="HdrA_heterodisulfide_rdct"/>
</dbReference>
<keyword evidence="8 10" id="KW-0408">Iron</keyword>
<feature type="domain" description="4Fe-4S ferredoxin-type" evidence="11">
    <location>
        <begin position="240"/>
        <end position="268"/>
    </location>
</feature>
<evidence type="ECO:0000256" key="7">
    <source>
        <dbReference type="ARBA" id="ARBA00023002"/>
    </source>
</evidence>
<dbReference type="Gene3D" id="3.50.50.60">
    <property type="entry name" value="FAD/NAD(P)-binding domain"/>
    <property type="match status" value="2"/>
</dbReference>
<dbReference type="Pfam" id="PF02662">
    <property type="entry name" value="FlpD"/>
    <property type="match status" value="1"/>
</dbReference>
<evidence type="ECO:0000256" key="9">
    <source>
        <dbReference type="ARBA" id="ARBA00023014"/>
    </source>
</evidence>
<evidence type="ECO:0000313" key="12">
    <source>
        <dbReference type="EMBL" id="AEH60594.1"/>
    </source>
</evidence>
<keyword evidence="9 10" id="KW-0411">Iron-sulfur</keyword>
<keyword evidence="3 10" id="KW-0004">4Fe-4S</keyword>
<evidence type="ECO:0000256" key="1">
    <source>
        <dbReference type="ARBA" id="ARBA00001974"/>
    </source>
</evidence>
<keyword evidence="5 10" id="KW-0479">Metal-binding</keyword>
<dbReference type="SUPFAM" id="SSF51905">
    <property type="entry name" value="FAD/NAD(P)-binding domain"/>
    <property type="match status" value="1"/>
</dbReference>
<comment type="cofactor">
    <cofactor evidence="10">
        <name>[4Fe-4S] cluster</name>
        <dbReference type="ChEBI" id="CHEBI:49883"/>
    </cofactor>
</comment>
<dbReference type="STRING" id="679901.Mzhil_0728"/>
<dbReference type="Pfam" id="PF12831">
    <property type="entry name" value="FAD_oxidored"/>
    <property type="match status" value="1"/>
</dbReference>
<dbReference type="UniPathway" id="UPA00647">
    <property type="reaction ID" value="UER00700"/>
</dbReference>
<feature type="domain" description="4Fe-4S ferredoxin-type" evidence="11">
    <location>
        <begin position="581"/>
        <end position="609"/>
    </location>
</feature>
<dbReference type="HOGENOM" id="CLU_020302_0_0_2"/>
<evidence type="ECO:0000313" key="13">
    <source>
        <dbReference type="Proteomes" id="UP000006622"/>
    </source>
</evidence>
<dbReference type="PROSITE" id="PS51379">
    <property type="entry name" value="4FE4S_FER_2"/>
    <property type="match status" value="3"/>
</dbReference>